<name>A0A0J1IMU6_NIACI</name>
<accession>A0A0J1IMU6</accession>
<dbReference type="PATRIC" id="fig|1397.4.peg.4039"/>
<dbReference type="OrthoDB" id="2242464at2"/>
<gene>
    <name evidence="1" type="ORF">ABW02_06820</name>
</gene>
<sequence>MSVNIRGNSQLLREIQSRLGEQRIQQISDRALLAGARVFVEELKRQFATFKDQGYSLEEITISEPTGKAGQRTVKIHWRGPHNRYRIIHLNEWGTVNNPNPRGKGAIARTMRNAENAYRETVKRELRRGI</sequence>
<evidence type="ECO:0000313" key="1">
    <source>
        <dbReference type="EMBL" id="KLV27228.1"/>
    </source>
</evidence>
<comment type="caution">
    <text evidence="1">The sequence shown here is derived from an EMBL/GenBank/DDBJ whole genome shotgun (WGS) entry which is preliminary data.</text>
</comment>
<evidence type="ECO:0008006" key="3">
    <source>
        <dbReference type="Google" id="ProtNLM"/>
    </source>
</evidence>
<protein>
    <recommendedName>
        <fullName evidence="3">HK97 gp10 family phage protein</fullName>
    </recommendedName>
</protein>
<dbReference type="Proteomes" id="UP000036045">
    <property type="component" value="Unassembled WGS sequence"/>
</dbReference>
<evidence type="ECO:0000313" key="2">
    <source>
        <dbReference type="Proteomes" id="UP000036045"/>
    </source>
</evidence>
<proteinExistence type="predicted"/>
<dbReference type="RefSeq" id="WP_047941204.1">
    <property type="nucleotide sequence ID" value="NZ_LDPH01000004.1"/>
</dbReference>
<dbReference type="AlphaFoldDB" id="A0A0J1IMU6"/>
<keyword evidence="2" id="KW-1185">Reference proteome</keyword>
<dbReference type="EMBL" id="LDPH01000004">
    <property type="protein sequence ID" value="KLV27228.1"/>
    <property type="molecule type" value="Genomic_DNA"/>
</dbReference>
<organism evidence="1 2">
    <name type="scientific">Niallia circulans</name>
    <name type="common">Bacillus circulans</name>
    <dbReference type="NCBI Taxonomy" id="1397"/>
    <lineage>
        <taxon>Bacteria</taxon>
        <taxon>Bacillati</taxon>
        <taxon>Bacillota</taxon>
        <taxon>Bacilli</taxon>
        <taxon>Bacillales</taxon>
        <taxon>Bacillaceae</taxon>
        <taxon>Niallia</taxon>
    </lineage>
</organism>
<reference evidence="1 2" key="1">
    <citation type="submission" date="2015-05" db="EMBL/GenBank/DDBJ databases">
        <title>Whole genome sequence and identification of bacterial endophytes from Costus igneus.</title>
        <authorList>
            <person name="Lee Y.P."/>
            <person name="Gan H.M."/>
            <person name="Eng W."/>
            <person name="Wheatley M.S."/>
            <person name="Caraballo A."/>
            <person name="Polter S."/>
            <person name="Savka M.A."/>
            <person name="Hudson A.O."/>
        </authorList>
    </citation>
    <scope>NUCLEOTIDE SEQUENCE [LARGE SCALE GENOMIC DNA]</scope>
    <source>
        <strain evidence="1 2">RIT379</strain>
    </source>
</reference>